<reference evidence="9 10" key="1">
    <citation type="submission" date="2018-08" db="EMBL/GenBank/DDBJ databases">
        <title>Wenzhouxiangella salilacus sp. nov., a novel bacterium isolated from a saline lake in Xinjiang Province, China.</title>
        <authorList>
            <person name="Han S."/>
        </authorList>
    </citation>
    <scope>NUCLEOTIDE SEQUENCE [LARGE SCALE GENOMIC DNA]</scope>
    <source>
        <strain evidence="9 10">XDB06</strain>
    </source>
</reference>
<evidence type="ECO:0000256" key="1">
    <source>
        <dbReference type="ARBA" id="ARBA00004196"/>
    </source>
</evidence>
<organism evidence="9 10">
    <name type="scientific">Wenzhouxiangella sediminis</name>
    <dbReference type="NCBI Taxonomy" id="1792836"/>
    <lineage>
        <taxon>Bacteria</taxon>
        <taxon>Pseudomonadati</taxon>
        <taxon>Pseudomonadota</taxon>
        <taxon>Gammaproteobacteria</taxon>
        <taxon>Chromatiales</taxon>
        <taxon>Wenzhouxiangellaceae</taxon>
        <taxon>Wenzhouxiangella</taxon>
    </lineage>
</organism>
<keyword evidence="7" id="KW-0998">Cell outer membrane</keyword>
<dbReference type="GO" id="GO:0009279">
    <property type="term" value="C:cell outer membrane"/>
    <property type="evidence" value="ECO:0007669"/>
    <property type="project" value="UniProtKB-SubCell"/>
</dbReference>
<evidence type="ECO:0000256" key="5">
    <source>
        <dbReference type="ARBA" id="ARBA00022729"/>
    </source>
</evidence>
<dbReference type="PANTHER" id="PTHR11319">
    <property type="entry name" value="G PROTEIN-COUPLED RECEPTOR-RELATED"/>
    <property type="match status" value="1"/>
</dbReference>
<evidence type="ECO:0000256" key="6">
    <source>
        <dbReference type="ARBA" id="ARBA00023136"/>
    </source>
</evidence>
<dbReference type="PANTHER" id="PTHR11319:SF35">
    <property type="entry name" value="OUTER MEMBRANE PROTEIN PMPC-RELATED"/>
    <property type="match status" value="1"/>
</dbReference>
<evidence type="ECO:0000256" key="2">
    <source>
        <dbReference type="ARBA" id="ARBA00004442"/>
    </source>
</evidence>
<evidence type="ECO:0000313" key="10">
    <source>
        <dbReference type="Proteomes" id="UP000260351"/>
    </source>
</evidence>
<feature type="signal peptide" evidence="8">
    <location>
        <begin position="1"/>
        <end position="20"/>
    </location>
</feature>
<evidence type="ECO:0000313" key="9">
    <source>
        <dbReference type="EMBL" id="RFF31040.1"/>
    </source>
</evidence>
<dbReference type="AlphaFoldDB" id="A0A3E1KA08"/>
<keyword evidence="5 8" id="KW-0732">Signal</keyword>
<dbReference type="InterPro" id="IPR059226">
    <property type="entry name" value="Choice_anch_Q_dom"/>
</dbReference>
<dbReference type="InterPro" id="IPR003368">
    <property type="entry name" value="POMP_repeat"/>
</dbReference>
<dbReference type="EMBL" id="QUZK01000024">
    <property type="protein sequence ID" value="RFF31040.1"/>
    <property type="molecule type" value="Genomic_DNA"/>
</dbReference>
<dbReference type="Proteomes" id="UP000260351">
    <property type="component" value="Unassembled WGS sequence"/>
</dbReference>
<name>A0A3E1KA08_9GAMM</name>
<dbReference type="Pfam" id="PF02415">
    <property type="entry name" value="Chlam_PMP"/>
    <property type="match status" value="2"/>
</dbReference>
<accession>A0A3E1KA08</accession>
<dbReference type="InterPro" id="IPR011050">
    <property type="entry name" value="Pectin_lyase_fold/virulence"/>
</dbReference>
<dbReference type="NCBIfam" id="NF041518">
    <property type="entry name" value="choice_anch_Q"/>
    <property type="match status" value="1"/>
</dbReference>
<feature type="chain" id="PRO_5017751948" description="Right-handed parallel beta-helix repeat-containing protein" evidence="8">
    <location>
        <begin position="21"/>
        <end position="483"/>
    </location>
</feature>
<evidence type="ECO:0008006" key="11">
    <source>
        <dbReference type="Google" id="ProtNLM"/>
    </source>
</evidence>
<evidence type="ECO:0000256" key="8">
    <source>
        <dbReference type="SAM" id="SignalP"/>
    </source>
</evidence>
<sequence>MFTRLMLAVLAWLLSSLAFAVCYVDVDAGGANGGTSWADAYVDLQSAMTNADCDEVWIAEGVYKPVVPADAQNVTPAERATSFELVRPVRLYGGFSGDETDVDQRDPAAHVTVLSGDIDDNDTVDSRGVTAHFSDIVGSNTTHVLRAVFGGVASPAGPDTLIDGLTVTAGTTVNFQPGGGFQCYPPSVVLFAGPVCSFRMSRVIFQGNRSSDAGGGLAVVVLTSGVANPDLVNVRFIGNRAVSSGGGLFLRASSGSVLTGSISRATFRGNEAGDEGGGLSLRASGAFAAPEITNTTFFGNSTSGFGGAIATYVSGETGGTIPETSGAEPYLTNVTVSGNHAESGGGAISIQNFNSETLARGGVFNRMIIWGNTATSGPAGFQFRNDPLRMTVTNSVVQGSCPNNCYEAVSGDPMLGPPQSSPAFGTVLLPGANGAAVDAASCIFANDQRGQPRPSGVSCDLGAVELTPQELQEVFKDRFQAEG</sequence>
<dbReference type="OrthoDB" id="5410062at2"/>
<evidence type="ECO:0000256" key="3">
    <source>
        <dbReference type="ARBA" id="ARBA00004613"/>
    </source>
</evidence>
<evidence type="ECO:0000256" key="7">
    <source>
        <dbReference type="ARBA" id="ARBA00023237"/>
    </source>
</evidence>
<proteinExistence type="predicted"/>
<dbReference type="SUPFAM" id="SSF51126">
    <property type="entry name" value="Pectin lyase-like"/>
    <property type="match status" value="1"/>
</dbReference>
<protein>
    <recommendedName>
        <fullName evidence="11">Right-handed parallel beta-helix repeat-containing protein</fullName>
    </recommendedName>
</protein>
<dbReference type="GO" id="GO:0005576">
    <property type="term" value="C:extracellular region"/>
    <property type="evidence" value="ECO:0007669"/>
    <property type="project" value="UniProtKB-SubCell"/>
</dbReference>
<keyword evidence="4" id="KW-0964">Secreted</keyword>
<comment type="subcellular location">
    <subcellularLocation>
        <location evidence="1">Cell envelope</location>
    </subcellularLocation>
    <subcellularLocation>
        <location evidence="2">Cell outer membrane</location>
    </subcellularLocation>
    <subcellularLocation>
        <location evidence="3">Secreted</location>
    </subcellularLocation>
</comment>
<evidence type="ECO:0000256" key="4">
    <source>
        <dbReference type="ARBA" id="ARBA00022525"/>
    </source>
</evidence>
<keyword evidence="6" id="KW-0472">Membrane</keyword>
<comment type="caution">
    <text evidence="9">The sequence shown here is derived from an EMBL/GenBank/DDBJ whole genome shotgun (WGS) entry which is preliminary data.</text>
</comment>
<gene>
    <name evidence="9" type="ORF">DZC52_05840</name>
</gene>
<keyword evidence="10" id="KW-1185">Reference proteome</keyword>